<proteinExistence type="predicted"/>
<evidence type="ECO:0000313" key="2">
    <source>
        <dbReference type="EMBL" id="KAG2292527.1"/>
    </source>
</evidence>
<name>A0A8X7RQY0_BRACI</name>
<reference evidence="2 3" key="1">
    <citation type="submission" date="2020-02" db="EMBL/GenBank/DDBJ databases">
        <authorList>
            <person name="Ma Q."/>
            <person name="Huang Y."/>
            <person name="Song X."/>
            <person name="Pei D."/>
        </authorList>
    </citation>
    <scope>NUCLEOTIDE SEQUENCE [LARGE SCALE GENOMIC DNA]</scope>
    <source>
        <strain evidence="2">Sxm20200214</strain>
        <tissue evidence="2">Leaf</tissue>
    </source>
</reference>
<sequence>MSSAPPASLASVLTIIGRSHIVSCLGAATVVKLLMQSIVYMLWRERNHRIFRQSSSSVAAVINAVESLPPPRDGSVSYLQLYLSSRSLFPP</sequence>
<protein>
    <submittedName>
        <fullName evidence="2">Uncharacterized protein</fullName>
    </submittedName>
</protein>
<keyword evidence="1" id="KW-0812">Transmembrane</keyword>
<dbReference type="OrthoDB" id="10445043at2759"/>
<keyword evidence="1" id="KW-1133">Transmembrane helix</keyword>
<feature type="transmembrane region" description="Helical" evidence="1">
    <location>
        <begin position="20"/>
        <end position="43"/>
    </location>
</feature>
<dbReference type="AlphaFoldDB" id="A0A8X7RQY0"/>
<organism evidence="2 3">
    <name type="scientific">Brassica carinata</name>
    <name type="common">Ethiopian mustard</name>
    <name type="synonym">Abyssinian cabbage</name>
    <dbReference type="NCBI Taxonomy" id="52824"/>
    <lineage>
        <taxon>Eukaryota</taxon>
        <taxon>Viridiplantae</taxon>
        <taxon>Streptophyta</taxon>
        <taxon>Embryophyta</taxon>
        <taxon>Tracheophyta</taxon>
        <taxon>Spermatophyta</taxon>
        <taxon>Magnoliopsida</taxon>
        <taxon>eudicotyledons</taxon>
        <taxon>Gunneridae</taxon>
        <taxon>Pentapetalae</taxon>
        <taxon>rosids</taxon>
        <taxon>malvids</taxon>
        <taxon>Brassicales</taxon>
        <taxon>Brassicaceae</taxon>
        <taxon>Brassiceae</taxon>
        <taxon>Brassica</taxon>
    </lineage>
</organism>
<dbReference type="Proteomes" id="UP000886595">
    <property type="component" value="Unassembled WGS sequence"/>
</dbReference>
<accession>A0A8X7RQY0</accession>
<dbReference type="EMBL" id="JAAMPC010000009">
    <property type="protein sequence ID" value="KAG2292527.1"/>
    <property type="molecule type" value="Genomic_DNA"/>
</dbReference>
<evidence type="ECO:0000313" key="3">
    <source>
        <dbReference type="Proteomes" id="UP000886595"/>
    </source>
</evidence>
<comment type="caution">
    <text evidence="2">The sequence shown here is derived from an EMBL/GenBank/DDBJ whole genome shotgun (WGS) entry which is preliminary data.</text>
</comment>
<keyword evidence="3" id="KW-1185">Reference proteome</keyword>
<gene>
    <name evidence="2" type="ORF">Bca52824_039196</name>
</gene>
<evidence type="ECO:0000256" key="1">
    <source>
        <dbReference type="SAM" id="Phobius"/>
    </source>
</evidence>
<keyword evidence="1" id="KW-0472">Membrane</keyword>